<feature type="chain" id="PRO_5044631807" description="ARB-07466-like C-terminal domain-containing protein" evidence="1">
    <location>
        <begin position="20"/>
        <end position="245"/>
    </location>
</feature>
<keyword evidence="4" id="KW-1185">Reference proteome</keyword>
<dbReference type="InterPro" id="IPR009045">
    <property type="entry name" value="Zn_M74/Hedgehog-like"/>
</dbReference>
<name>A0A6G1G3V8_9PEZI</name>
<dbReference type="Pfam" id="PF26571">
    <property type="entry name" value="VldE"/>
    <property type="match status" value="1"/>
</dbReference>
<dbReference type="SUPFAM" id="SSF55166">
    <property type="entry name" value="Hedgehog/DD-peptidase"/>
    <property type="match status" value="1"/>
</dbReference>
<evidence type="ECO:0000313" key="4">
    <source>
        <dbReference type="Proteomes" id="UP000504638"/>
    </source>
</evidence>
<protein>
    <recommendedName>
        <fullName evidence="2">ARB-07466-like C-terminal domain-containing protein</fullName>
    </recommendedName>
</protein>
<keyword evidence="1" id="KW-0732">Signal</keyword>
<evidence type="ECO:0000259" key="2">
    <source>
        <dbReference type="Pfam" id="PF26571"/>
    </source>
</evidence>
<feature type="signal peptide" evidence="1">
    <location>
        <begin position="1"/>
        <end position="19"/>
    </location>
</feature>
<sequence length="245" mass="25781">MHLLSFVNYTLLLASATYASELNGACTGAGGAPGVCVSTSSCSKAGGKSITGACPNLAEDIKCCTKAACGTDGDCRWTDSCTGTPVANQCPGPAAFKCCQPGGDTGGEDGYPTPEYPAVGDATGSCKQVTVTSAEKVIEAFPGKVRELFCTRDCTCPGTSEHCCGRAMDFMCSDGGGVRTEAGEPIAEWVMENHASMNVMYVIWGQKIWSPSRDDQGPWSGWRDMEDRGSVTANHWDHVHVSYNE</sequence>
<dbReference type="Proteomes" id="UP000504638">
    <property type="component" value="Unplaced"/>
</dbReference>
<reference evidence="3 5" key="1">
    <citation type="submission" date="2020-01" db="EMBL/GenBank/DDBJ databases">
        <authorList>
            <consortium name="DOE Joint Genome Institute"/>
            <person name="Haridas S."/>
            <person name="Albert R."/>
            <person name="Binder M."/>
            <person name="Bloem J."/>
            <person name="Labutti K."/>
            <person name="Salamov A."/>
            <person name="Andreopoulos B."/>
            <person name="Baker S.E."/>
            <person name="Barry K."/>
            <person name="Bills G."/>
            <person name="Bluhm B.H."/>
            <person name="Cannon C."/>
            <person name="Castanera R."/>
            <person name="Culley D.E."/>
            <person name="Daum C."/>
            <person name="Ezra D."/>
            <person name="Gonzalez J.B."/>
            <person name="Henrissat B."/>
            <person name="Kuo A."/>
            <person name="Liang C."/>
            <person name="Lipzen A."/>
            <person name="Lutzoni F."/>
            <person name="Magnuson J."/>
            <person name="Mondo S."/>
            <person name="Nolan M."/>
            <person name="Ohm R."/>
            <person name="Pangilinan J."/>
            <person name="Park H.-J."/>
            <person name="Ramirez L."/>
            <person name="Alfaro M."/>
            <person name="Sun H."/>
            <person name="Tritt A."/>
            <person name="Yoshinaga Y."/>
            <person name="Zwiers L.-H."/>
            <person name="Turgeon B.G."/>
            <person name="Goodwin S.B."/>
            <person name="Spatafora J.W."/>
            <person name="Crous P.W."/>
            <person name="Grigoriev I.V."/>
        </authorList>
    </citation>
    <scope>NUCLEOTIDE SEQUENCE</scope>
    <source>
        <strain evidence="3 5">CBS 781.70</strain>
    </source>
</reference>
<accession>A0A6G1G3V8</accession>
<evidence type="ECO:0000313" key="3">
    <source>
        <dbReference type="EMBL" id="KAF1812600.1"/>
    </source>
</evidence>
<dbReference type="RefSeq" id="XP_033534231.1">
    <property type="nucleotide sequence ID" value="XM_033678103.1"/>
</dbReference>
<gene>
    <name evidence="3 5" type="ORF">P152DRAFT_449315</name>
</gene>
<reference evidence="5" key="2">
    <citation type="submission" date="2020-04" db="EMBL/GenBank/DDBJ databases">
        <authorList>
            <consortium name="NCBI Genome Project"/>
        </authorList>
    </citation>
    <scope>NUCLEOTIDE SEQUENCE</scope>
    <source>
        <strain evidence="5">CBS 781.70</strain>
    </source>
</reference>
<dbReference type="InterPro" id="IPR058593">
    <property type="entry name" value="ARB_07466-like_C"/>
</dbReference>
<dbReference type="GeneID" id="54418673"/>
<dbReference type="AlphaFoldDB" id="A0A6G1G3V8"/>
<dbReference type="EMBL" id="ML975157">
    <property type="protein sequence ID" value="KAF1812600.1"/>
    <property type="molecule type" value="Genomic_DNA"/>
</dbReference>
<proteinExistence type="predicted"/>
<dbReference type="OrthoDB" id="2251794at2759"/>
<organism evidence="3">
    <name type="scientific">Eremomyces bilateralis CBS 781.70</name>
    <dbReference type="NCBI Taxonomy" id="1392243"/>
    <lineage>
        <taxon>Eukaryota</taxon>
        <taxon>Fungi</taxon>
        <taxon>Dikarya</taxon>
        <taxon>Ascomycota</taxon>
        <taxon>Pezizomycotina</taxon>
        <taxon>Dothideomycetes</taxon>
        <taxon>Dothideomycetes incertae sedis</taxon>
        <taxon>Eremomycetales</taxon>
        <taxon>Eremomycetaceae</taxon>
        <taxon>Eremomyces</taxon>
    </lineage>
</organism>
<evidence type="ECO:0000313" key="5">
    <source>
        <dbReference type="RefSeq" id="XP_033534231.1"/>
    </source>
</evidence>
<reference evidence="5" key="3">
    <citation type="submission" date="2025-04" db="UniProtKB">
        <authorList>
            <consortium name="RefSeq"/>
        </authorList>
    </citation>
    <scope>IDENTIFICATION</scope>
    <source>
        <strain evidence="5">CBS 781.70</strain>
    </source>
</reference>
<feature type="domain" description="ARB-07466-like C-terminal" evidence="2">
    <location>
        <begin position="124"/>
        <end position="236"/>
    </location>
</feature>
<evidence type="ECO:0000256" key="1">
    <source>
        <dbReference type="SAM" id="SignalP"/>
    </source>
</evidence>